<dbReference type="Pfam" id="PF13347">
    <property type="entry name" value="MFS_2"/>
    <property type="match status" value="1"/>
</dbReference>
<feature type="compositionally biased region" description="Basic and acidic residues" evidence="6">
    <location>
        <begin position="12"/>
        <end position="22"/>
    </location>
</feature>
<feature type="transmembrane region" description="Helical" evidence="7">
    <location>
        <begin position="109"/>
        <end position="124"/>
    </location>
</feature>
<feature type="transmembrane region" description="Helical" evidence="7">
    <location>
        <begin position="390"/>
        <end position="407"/>
    </location>
</feature>
<feature type="region of interest" description="Disordered" evidence="6">
    <location>
        <begin position="1"/>
        <end position="22"/>
    </location>
</feature>
<dbReference type="InterPro" id="IPR036259">
    <property type="entry name" value="MFS_trans_sf"/>
</dbReference>
<feature type="transmembrane region" description="Helical" evidence="7">
    <location>
        <begin position="360"/>
        <end position="384"/>
    </location>
</feature>
<protein>
    <submittedName>
        <fullName evidence="8">MFS general substrate transporter</fullName>
    </submittedName>
</protein>
<keyword evidence="4 7" id="KW-1133">Transmembrane helix</keyword>
<accession>A0A165GBA2</accession>
<dbReference type="Gene3D" id="1.20.1250.20">
    <property type="entry name" value="MFS general substrate transporter like domains"/>
    <property type="match status" value="1"/>
</dbReference>
<reference evidence="8 9" key="1">
    <citation type="journal article" date="2016" name="Fungal Biol.">
        <title>The genome of Xylona heveae provides a window into fungal endophytism.</title>
        <authorList>
            <person name="Gazis R."/>
            <person name="Kuo A."/>
            <person name="Riley R."/>
            <person name="LaButti K."/>
            <person name="Lipzen A."/>
            <person name="Lin J."/>
            <person name="Amirebrahimi M."/>
            <person name="Hesse C.N."/>
            <person name="Spatafora J.W."/>
            <person name="Henrissat B."/>
            <person name="Hainaut M."/>
            <person name="Grigoriev I.V."/>
            <person name="Hibbett D.S."/>
        </authorList>
    </citation>
    <scope>NUCLEOTIDE SEQUENCE [LARGE SCALE GENOMIC DNA]</scope>
    <source>
        <strain evidence="8 9">TC161</strain>
    </source>
</reference>
<dbReference type="PANTHER" id="PTHR19432">
    <property type="entry name" value="SUGAR TRANSPORTER"/>
    <property type="match status" value="1"/>
</dbReference>
<dbReference type="OMA" id="GGLQVIW"/>
<gene>
    <name evidence="8" type="ORF">L228DRAFT_239008</name>
</gene>
<evidence type="ECO:0000256" key="6">
    <source>
        <dbReference type="SAM" id="MobiDB-lite"/>
    </source>
</evidence>
<sequence>MAHQYRIVTNTEPEKDPLNNENHEKFDRRMPMSLSKWQLTCLTISMGGLQVTWVTIMAEGSPFLLSLGLAPSLISLVWLAGPICGTVLQPFLGYKSDACTHKWGRRKPFIFYGTIGGIVSMNLLAWTKEIIWLICYILSVDPYALGPTLITKILAIACIWALNVSLQPVQVGLRSLTVDSCPPSQQVTASSFTSCIVILGSIIGYGCGFLKMPIPNITGWIENSQFKGLCLLASILLGLTVAITLTTTRENSPATDYPLLKKVGFRQIFPEIYKTTRSLPRKIKMVFEQTFILIAKMGPPSTRFYNALHEQSLRHGTLALLLFSCVALVTNIGLPYMVRQEISNTTSQFVRKEKRSCARMGTYMSISRAWMSSHVLMSVCLFGLTVGDSFISSVVFVALLGVCWGLTQWAPFAIIGEEIATDPKPNISSHCISEPPSPRRQYFDDNRDVESKDYDHQQGNIKSMAATAMGVHNIAIAMPQMVSAVTSSLIFGISGPSHLGPVEALAWILRVGVVAGACTAYLARRIE</sequence>
<dbReference type="InParanoid" id="A0A165GBA2"/>
<feature type="transmembrane region" description="Helical" evidence="7">
    <location>
        <begin position="318"/>
        <end position="339"/>
    </location>
</feature>
<evidence type="ECO:0000256" key="4">
    <source>
        <dbReference type="ARBA" id="ARBA00022989"/>
    </source>
</evidence>
<dbReference type="GO" id="GO:0005886">
    <property type="term" value="C:plasma membrane"/>
    <property type="evidence" value="ECO:0007669"/>
    <property type="project" value="TreeGrafter"/>
</dbReference>
<dbReference type="GeneID" id="28896240"/>
<name>A0A165GBA2_XYLHT</name>
<evidence type="ECO:0000256" key="1">
    <source>
        <dbReference type="ARBA" id="ARBA00004141"/>
    </source>
</evidence>
<keyword evidence="3 7" id="KW-0812">Transmembrane</keyword>
<feature type="transmembrane region" description="Helical" evidence="7">
    <location>
        <begin position="505"/>
        <end position="523"/>
    </location>
</feature>
<comment type="subcellular location">
    <subcellularLocation>
        <location evidence="1">Membrane</location>
        <topology evidence="1">Multi-pass membrane protein</topology>
    </subcellularLocation>
</comment>
<keyword evidence="9" id="KW-1185">Reference proteome</keyword>
<evidence type="ECO:0000256" key="2">
    <source>
        <dbReference type="ARBA" id="ARBA00022448"/>
    </source>
</evidence>
<dbReference type="RefSeq" id="XP_018187536.1">
    <property type="nucleotide sequence ID" value="XM_018331103.1"/>
</dbReference>
<evidence type="ECO:0000313" key="9">
    <source>
        <dbReference type="Proteomes" id="UP000076632"/>
    </source>
</evidence>
<dbReference type="OrthoDB" id="4524810at2759"/>
<dbReference type="EMBL" id="KV407459">
    <property type="protein sequence ID" value="KZF21981.1"/>
    <property type="molecule type" value="Genomic_DNA"/>
</dbReference>
<keyword evidence="5 7" id="KW-0472">Membrane</keyword>
<evidence type="ECO:0000256" key="5">
    <source>
        <dbReference type="ARBA" id="ARBA00023136"/>
    </source>
</evidence>
<proteinExistence type="predicted"/>
<feature type="transmembrane region" description="Helical" evidence="7">
    <location>
        <begin position="37"/>
        <end position="57"/>
    </location>
</feature>
<feature type="transmembrane region" description="Helical" evidence="7">
    <location>
        <begin position="191"/>
        <end position="214"/>
    </location>
</feature>
<dbReference type="PANTHER" id="PTHR19432:SF35">
    <property type="entry name" value="SOLUTE CARRIER FAMILY 45 MEMBER 3 ISOFORM X1"/>
    <property type="match status" value="1"/>
</dbReference>
<organism evidence="8 9">
    <name type="scientific">Xylona heveae (strain CBS 132557 / TC161)</name>
    <dbReference type="NCBI Taxonomy" id="1328760"/>
    <lineage>
        <taxon>Eukaryota</taxon>
        <taxon>Fungi</taxon>
        <taxon>Dikarya</taxon>
        <taxon>Ascomycota</taxon>
        <taxon>Pezizomycotina</taxon>
        <taxon>Xylonomycetes</taxon>
        <taxon>Xylonales</taxon>
        <taxon>Xylonaceae</taxon>
        <taxon>Xylona</taxon>
    </lineage>
</organism>
<dbReference type="GO" id="GO:0008506">
    <property type="term" value="F:sucrose:proton symporter activity"/>
    <property type="evidence" value="ECO:0007669"/>
    <property type="project" value="TreeGrafter"/>
</dbReference>
<feature type="transmembrane region" description="Helical" evidence="7">
    <location>
        <begin position="226"/>
        <end position="245"/>
    </location>
</feature>
<feature type="transmembrane region" description="Helical" evidence="7">
    <location>
        <begin position="63"/>
        <end position="88"/>
    </location>
</feature>
<keyword evidence="2" id="KW-0813">Transport</keyword>
<evidence type="ECO:0000313" key="8">
    <source>
        <dbReference type="EMBL" id="KZF21981.1"/>
    </source>
</evidence>
<dbReference type="Proteomes" id="UP000076632">
    <property type="component" value="Unassembled WGS sequence"/>
</dbReference>
<evidence type="ECO:0000256" key="7">
    <source>
        <dbReference type="SAM" id="Phobius"/>
    </source>
</evidence>
<dbReference type="AlphaFoldDB" id="A0A165GBA2"/>
<dbReference type="SUPFAM" id="SSF103473">
    <property type="entry name" value="MFS general substrate transporter"/>
    <property type="match status" value="2"/>
</dbReference>
<evidence type="ECO:0000256" key="3">
    <source>
        <dbReference type="ARBA" id="ARBA00022692"/>
    </source>
</evidence>
<feature type="transmembrane region" description="Helical" evidence="7">
    <location>
        <begin position="471"/>
        <end position="493"/>
    </location>
</feature>